<dbReference type="Pfam" id="PF00662">
    <property type="entry name" value="Proton_antipo_N"/>
    <property type="match status" value="1"/>
</dbReference>
<reference evidence="16 17" key="1">
    <citation type="submission" date="2019-12" db="EMBL/GenBank/DDBJ databases">
        <title>Genomic-based taxomic classification of the family Erythrobacteraceae.</title>
        <authorList>
            <person name="Xu L."/>
        </authorList>
    </citation>
    <scope>NUCLEOTIDE SEQUENCE [LARGE SCALE GENOMIC DNA]</scope>
    <source>
        <strain evidence="16 17">JCM 17468</strain>
    </source>
</reference>
<feature type="transmembrane region" description="Helical" evidence="10">
    <location>
        <begin position="84"/>
        <end position="104"/>
    </location>
</feature>
<dbReference type="GO" id="GO:0006811">
    <property type="term" value="P:monoatomic ion transport"/>
    <property type="evidence" value="ECO:0007669"/>
    <property type="project" value="UniProtKB-KW"/>
</dbReference>
<feature type="transmembrane region" description="Helical" evidence="10">
    <location>
        <begin position="631"/>
        <end position="649"/>
    </location>
</feature>
<feature type="transmembrane region" description="Helical" evidence="10">
    <location>
        <begin position="135"/>
        <end position="154"/>
    </location>
</feature>
<dbReference type="AlphaFoldDB" id="A0A844YBE2"/>
<evidence type="ECO:0000259" key="14">
    <source>
        <dbReference type="Pfam" id="PF13244"/>
    </source>
</evidence>
<feature type="transmembrane region" description="Helical" evidence="10">
    <location>
        <begin position="822"/>
        <end position="839"/>
    </location>
</feature>
<feature type="transmembrane region" description="Helical" evidence="10">
    <location>
        <begin position="166"/>
        <end position="189"/>
    </location>
</feature>
<comment type="caution">
    <text evidence="16">The sequence shown here is derived from an EMBL/GenBank/DDBJ whole genome shotgun (WGS) entry which is preliminary data.</text>
</comment>
<feature type="transmembrane region" description="Helical" evidence="10">
    <location>
        <begin position="693"/>
        <end position="711"/>
    </location>
</feature>
<keyword evidence="2" id="KW-0813">Transport</keyword>
<evidence type="ECO:0000313" key="17">
    <source>
        <dbReference type="Proteomes" id="UP000430272"/>
    </source>
</evidence>
<keyword evidence="17" id="KW-1185">Reference proteome</keyword>
<dbReference type="EMBL" id="WTYD01000004">
    <property type="protein sequence ID" value="MXO55156.1"/>
    <property type="molecule type" value="Genomic_DNA"/>
</dbReference>
<feature type="domain" description="NADH-Ubiquinone oxidoreductase (complex I) chain 5 N-terminal" evidence="12">
    <location>
        <begin position="70"/>
        <end position="114"/>
    </location>
</feature>
<evidence type="ECO:0000313" key="16">
    <source>
        <dbReference type="EMBL" id="MXO55156.1"/>
    </source>
</evidence>
<dbReference type="PANTHER" id="PTHR43373:SF1">
    <property type="entry name" value="NA(+)_H(+) ANTIPORTER SUBUNIT A"/>
    <property type="match status" value="1"/>
</dbReference>
<dbReference type="Pfam" id="PF13244">
    <property type="entry name" value="MbhD"/>
    <property type="match status" value="1"/>
</dbReference>
<keyword evidence="7" id="KW-0406">Ion transport</keyword>
<feature type="transmembrane region" description="Helical" evidence="10">
    <location>
        <begin position="246"/>
        <end position="267"/>
    </location>
</feature>
<keyword evidence="4" id="KW-1003">Cell membrane</keyword>
<evidence type="ECO:0000256" key="4">
    <source>
        <dbReference type="ARBA" id="ARBA00022475"/>
    </source>
</evidence>
<dbReference type="RefSeq" id="WP_160662021.1">
    <property type="nucleotide sequence ID" value="NZ_BAABDV010000004.1"/>
</dbReference>
<dbReference type="GO" id="GO:0005886">
    <property type="term" value="C:plasma membrane"/>
    <property type="evidence" value="ECO:0007669"/>
    <property type="project" value="UniProtKB-SubCell"/>
</dbReference>
<organism evidence="16 17">
    <name type="scientific">Qipengyuania pelagi</name>
    <dbReference type="NCBI Taxonomy" id="994320"/>
    <lineage>
        <taxon>Bacteria</taxon>
        <taxon>Pseudomonadati</taxon>
        <taxon>Pseudomonadota</taxon>
        <taxon>Alphaproteobacteria</taxon>
        <taxon>Sphingomonadales</taxon>
        <taxon>Erythrobacteraceae</taxon>
        <taxon>Qipengyuania</taxon>
    </lineage>
</organism>
<keyword evidence="8 10" id="KW-0472">Membrane</keyword>
<feature type="transmembrane region" description="Helical" evidence="10">
    <location>
        <begin position="326"/>
        <end position="350"/>
    </location>
</feature>
<keyword evidence="6 10" id="KW-1133">Transmembrane helix</keyword>
<feature type="transmembrane region" description="Helical" evidence="10">
    <location>
        <begin position="904"/>
        <end position="925"/>
    </location>
</feature>
<feature type="transmembrane region" description="Helical" evidence="10">
    <location>
        <begin position="509"/>
        <end position="528"/>
    </location>
</feature>
<accession>A0A844YBE2</accession>
<feature type="transmembrane region" description="Helical" evidence="10">
    <location>
        <begin position="753"/>
        <end position="774"/>
    </location>
</feature>
<feature type="transmembrane region" description="Helical" evidence="10">
    <location>
        <begin position="413"/>
        <end position="438"/>
    </location>
</feature>
<evidence type="ECO:0000256" key="9">
    <source>
        <dbReference type="RuleBase" id="RU000320"/>
    </source>
</evidence>
<name>A0A844YBE2_9SPHN</name>
<protein>
    <submittedName>
        <fullName evidence="16">Monovalent cation/H+ antiporter subunit A</fullName>
    </submittedName>
</protein>
<feature type="transmembrane region" description="Helical" evidence="10">
    <location>
        <begin position="795"/>
        <end position="816"/>
    </location>
</feature>
<comment type="subcellular location">
    <subcellularLocation>
        <location evidence="1">Cell membrane</location>
        <topology evidence="1">Multi-pass membrane protein</topology>
    </subcellularLocation>
    <subcellularLocation>
        <location evidence="9">Membrane</location>
        <topology evidence="9">Multi-pass membrane protein</topology>
    </subcellularLocation>
</comment>
<proteinExistence type="predicted"/>
<evidence type="ECO:0000256" key="7">
    <source>
        <dbReference type="ARBA" id="ARBA00023065"/>
    </source>
</evidence>
<feature type="transmembrane region" description="Helical" evidence="10">
    <location>
        <begin position="30"/>
        <end position="52"/>
    </location>
</feature>
<dbReference type="PRINTS" id="PR01434">
    <property type="entry name" value="NADHDHGNASE5"/>
</dbReference>
<dbReference type="PANTHER" id="PTHR43373">
    <property type="entry name" value="NA(+)/H(+) ANTIPORTER SUBUNIT"/>
    <property type="match status" value="1"/>
</dbReference>
<evidence type="ECO:0000256" key="1">
    <source>
        <dbReference type="ARBA" id="ARBA00004651"/>
    </source>
</evidence>
<evidence type="ECO:0000256" key="2">
    <source>
        <dbReference type="ARBA" id="ARBA00022448"/>
    </source>
</evidence>
<feature type="transmembrane region" description="Helical" evidence="10">
    <location>
        <begin position="655"/>
        <end position="673"/>
    </location>
</feature>
<feature type="domain" description="MrpA C-terminal/MbhD" evidence="14">
    <location>
        <begin position="613"/>
        <end position="678"/>
    </location>
</feature>
<feature type="domain" description="NADH:quinone oxidoreductase/Mrp antiporter transmembrane" evidence="11">
    <location>
        <begin position="130"/>
        <end position="408"/>
    </location>
</feature>
<evidence type="ECO:0000256" key="8">
    <source>
        <dbReference type="ARBA" id="ARBA00023136"/>
    </source>
</evidence>
<feature type="transmembrane region" description="Helical" evidence="10">
    <location>
        <begin position="273"/>
        <end position="295"/>
    </location>
</feature>
<evidence type="ECO:0000259" key="11">
    <source>
        <dbReference type="Pfam" id="PF00361"/>
    </source>
</evidence>
<dbReference type="Pfam" id="PF20501">
    <property type="entry name" value="MbhE"/>
    <property type="match status" value="1"/>
</dbReference>
<evidence type="ECO:0000256" key="10">
    <source>
        <dbReference type="SAM" id="Phobius"/>
    </source>
</evidence>
<dbReference type="InterPro" id="IPR050616">
    <property type="entry name" value="CPA3_Na-H_Antiporter_A"/>
</dbReference>
<dbReference type="InterPro" id="IPR025383">
    <property type="entry name" value="MrpA_C/MbhD"/>
</dbReference>
<dbReference type="GO" id="GO:0015297">
    <property type="term" value="F:antiporter activity"/>
    <property type="evidence" value="ECO:0007669"/>
    <property type="project" value="UniProtKB-KW"/>
</dbReference>
<gene>
    <name evidence="16" type="ORF">GRI47_14220</name>
</gene>
<evidence type="ECO:0000256" key="5">
    <source>
        <dbReference type="ARBA" id="ARBA00022692"/>
    </source>
</evidence>
<evidence type="ECO:0000256" key="3">
    <source>
        <dbReference type="ARBA" id="ARBA00022449"/>
    </source>
</evidence>
<feature type="transmembrane region" description="Helical" evidence="10">
    <location>
        <begin position="606"/>
        <end position="624"/>
    </location>
</feature>
<keyword evidence="5 9" id="KW-0812">Transmembrane</keyword>
<sequence length="954" mass="100597">MGIPLTLFLLIALPFVASLAIAVAGGRERIWHSGLAALASAIGLILLVTLAPAVLAGEIPAASIAWVPALGLDLSLMVDPLGLMFAGLILGIGLLVVIFGHFYLASGEATGRFFASLMLFQGAMLGIVISGNVLLLLIFWELTSLSSFLLIGFWRHKAEARQGARMALAITGGGGLLLIAGVVMLGLTVGSFDLVTILASGDVVRASPLYPAILILILLGCFTKSAQFPFHFWLPHAMAAPTPVSAYLHSATMVKAGVFLIARFWPVLSGTDLYTVIVTSVGLVTMTFGAWVALFRHDLKGILAYSTISQLGLLVMLLGFSLEAAAAVAVLHILNHAAFKAALFMSAGIVDHETGTRDIRRLGGLAKVMPVTATLATIAAGAMAGLPPLGGFISKELMLGETLEVGLFGLPWLVPIIATIAATLSVAYSLRFALFLFFGKPRDPEPHARAHDPGVGMWWPAALLVVIAVLLGLIPGLIAGSLVASVSAAVVGGEAPYIGLYLWHGINPALGMSVVAVAIGALILWRYAPILRRYEAVRHLDAKALFERALLMANRGARRVTMAIHAPSLQRMLLLVVAVLVLFAIEAVGAGGSFTGPREGIPASPVAILAWALLIAATCAVLHAQRQRFRALIYISVIGLVISLAFVHFSAPDLALTQISVEVVTILLLLLALNLLPKTPPVLSSAKRRVRDGVIATLGGTAIGAAAWAMLTREPNDPISQFHLANSYSGGGGTNVVNVTLVDFRAFDTLGEIIVLGIAGLAIYALLSTTSRGHAADRLRTWQEDMPHSPESHPVMFVMATRILLPLTLTAGIFIFLRGHNLPGGGFIAALVVAIAFMLQYLASGYDWTTARRRFSEHTLIAFGVLVAMATGLGALLFGASFLASAFDYFTLPLVGEFELATAMLFDVGVFAVVLGAIMLALAQLSHIAKRAARAHAERTASDEGVRDPEEDGL</sequence>
<dbReference type="OrthoDB" id="9811798at2"/>
<feature type="transmembrane region" description="Helical" evidence="10">
    <location>
        <begin position="371"/>
        <end position="393"/>
    </location>
</feature>
<feature type="domain" description="Na+/H+ antiporter MnhB subunit-related protein" evidence="13">
    <location>
        <begin position="797"/>
        <end position="919"/>
    </location>
</feature>
<dbReference type="InterPro" id="IPR001516">
    <property type="entry name" value="Proton_antipo_N"/>
</dbReference>
<dbReference type="Pfam" id="PF00361">
    <property type="entry name" value="Proton_antipo_M"/>
    <property type="match status" value="1"/>
</dbReference>
<feature type="transmembrane region" description="Helical" evidence="10">
    <location>
        <begin position="860"/>
        <end position="884"/>
    </location>
</feature>
<dbReference type="NCBIfam" id="NF009288">
    <property type="entry name" value="PRK12648.1"/>
    <property type="match status" value="1"/>
</dbReference>
<dbReference type="Pfam" id="PF04039">
    <property type="entry name" value="MnhB"/>
    <property type="match status" value="1"/>
</dbReference>
<dbReference type="Proteomes" id="UP000430272">
    <property type="component" value="Unassembled WGS sequence"/>
</dbReference>
<feature type="transmembrane region" description="Helical" evidence="10">
    <location>
        <begin position="458"/>
        <end position="489"/>
    </location>
</feature>
<feature type="transmembrane region" description="Helical" evidence="10">
    <location>
        <begin position="209"/>
        <end position="234"/>
    </location>
</feature>
<dbReference type="InterPro" id="IPR007182">
    <property type="entry name" value="MnhB"/>
</dbReference>
<evidence type="ECO:0000256" key="6">
    <source>
        <dbReference type="ARBA" id="ARBA00022989"/>
    </source>
</evidence>
<feature type="transmembrane region" description="Helical" evidence="10">
    <location>
        <begin position="111"/>
        <end position="129"/>
    </location>
</feature>
<feature type="transmembrane region" description="Helical" evidence="10">
    <location>
        <begin position="572"/>
        <end position="594"/>
    </location>
</feature>
<evidence type="ECO:0000259" key="15">
    <source>
        <dbReference type="Pfam" id="PF20501"/>
    </source>
</evidence>
<dbReference type="InterPro" id="IPR046806">
    <property type="entry name" value="MrpA_C/MbhE"/>
</dbReference>
<dbReference type="InterPro" id="IPR001750">
    <property type="entry name" value="ND/Mrp_TM"/>
</dbReference>
<feature type="domain" description="MrpA C-terminal/MbhE" evidence="15">
    <location>
        <begin position="688"/>
        <end position="768"/>
    </location>
</feature>
<evidence type="ECO:0000259" key="12">
    <source>
        <dbReference type="Pfam" id="PF00662"/>
    </source>
</evidence>
<evidence type="ECO:0000259" key="13">
    <source>
        <dbReference type="Pfam" id="PF04039"/>
    </source>
</evidence>
<keyword evidence="3" id="KW-0050">Antiport</keyword>
<feature type="transmembrane region" description="Helical" evidence="10">
    <location>
        <begin position="302"/>
        <end position="320"/>
    </location>
</feature>